<feature type="transmembrane region" description="Helical" evidence="4">
    <location>
        <begin position="21"/>
        <end position="43"/>
    </location>
</feature>
<dbReference type="PANTHER" id="PTHR42648:SF26">
    <property type="entry name" value="INTEGRASE CATALYTIC DOMAIN-CONTAINING PROTEIN"/>
    <property type="match status" value="1"/>
</dbReference>
<name>A0AA38VXW9_9ASTR</name>
<feature type="region of interest" description="Disordered" evidence="3">
    <location>
        <begin position="280"/>
        <end position="374"/>
    </location>
</feature>
<evidence type="ECO:0000256" key="1">
    <source>
        <dbReference type="ARBA" id="ARBA00022723"/>
    </source>
</evidence>
<reference evidence="6" key="1">
    <citation type="submission" date="2023-03" db="EMBL/GenBank/DDBJ databases">
        <title>Chromosome-scale reference genome and RAD-based genetic map of yellow starthistle (Centaurea solstitialis) reveal putative structural variation and QTLs associated with invader traits.</title>
        <authorList>
            <person name="Reatini B."/>
            <person name="Cang F.A."/>
            <person name="Jiang Q."/>
            <person name="Mckibben M.T.W."/>
            <person name="Barker M.S."/>
            <person name="Rieseberg L.H."/>
            <person name="Dlugosch K.M."/>
        </authorList>
    </citation>
    <scope>NUCLEOTIDE SEQUENCE</scope>
    <source>
        <strain evidence="6">CAN-66</strain>
        <tissue evidence="6">Leaf</tissue>
    </source>
</reference>
<dbReference type="Gene3D" id="3.30.420.10">
    <property type="entry name" value="Ribonuclease H-like superfamily/Ribonuclease H"/>
    <property type="match status" value="1"/>
</dbReference>
<dbReference type="GO" id="GO:0046872">
    <property type="term" value="F:metal ion binding"/>
    <property type="evidence" value="ECO:0007669"/>
    <property type="project" value="UniProtKB-KW"/>
</dbReference>
<evidence type="ECO:0000313" key="7">
    <source>
        <dbReference type="Proteomes" id="UP001172457"/>
    </source>
</evidence>
<feature type="domain" description="Reverse transcriptase Ty1/copia-type" evidence="5">
    <location>
        <begin position="450"/>
        <end position="517"/>
    </location>
</feature>
<dbReference type="EMBL" id="JARYMX010000007">
    <property type="protein sequence ID" value="KAJ9542092.1"/>
    <property type="molecule type" value="Genomic_DNA"/>
</dbReference>
<keyword evidence="4" id="KW-0472">Membrane</keyword>
<dbReference type="Proteomes" id="UP001172457">
    <property type="component" value="Chromosome 7"/>
</dbReference>
<dbReference type="InterPro" id="IPR039537">
    <property type="entry name" value="Retrotran_Ty1/copia-like"/>
</dbReference>
<keyword evidence="4" id="KW-0812">Transmembrane</keyword>
<keyword evidence="1" id="KW-0479">Metal-binding</keyword>
<evidence type="ECO:0000313" key="6">
    <source>
        <dbReference type="EMBL" id="KAJ9542092.1"/>
    </source>
</evidence>
<dbReference type="Pfam" id="PF07727">
    <property type="entry name" value="RVT_2"/>
    <property type="match status" value="1"/>
</dbReference>
<keyword evidence="2" id="KW-0378">Hydrolase</keyword>
<dbReference type="SUPFAM" id="SSF53098">
    <property type="entry name" value="Ribonuclease H-like"/>
    <property type="match status" value="1"/>
</dbReference>
<proteinExistence type="predicted"/>
<dbReference type="InterPro" id="IPR036397">
    <property type="entry name" value="RNaseH_sf"/>
</dbReference>
<accession>A0AA38VXW9</accession>
<sequence length="548" mass="61310">MSPLIAPTFTPSLTTEVPIKAVSVMVGLTLSLMLVTPLFPYLLVNYLFLLEEHSLVGHWWTYSQAIQGSNKTQQSLPDVLCVPRLKKNLNSVAKLCKTNHVSVEFFPTHFFVKDLRMGALLMRGRMKVTSTILLCKLCPRSTLLPKDHCLTFITHWVIPLSKPYRPNFKLSSFSNFHCDSCSVNKSHKLPFGSTSFTATKPLQLVYTDVWGPTQKSIDGFSYYTIFVDFYSKYVWFYPIKKKSDVVQLFPTFKRLVETYLQTHLYPFSLTTGESIKSMGVSHFTTPSAPAEPTSPLPTTEPESPSTTPPSQPTSSSYTAQHTPVPPSPHHLANQSPPTTPLSSSMIQSESPTPSPVPPVPRPRKRNPKYFNDKFINNTTRHPLLTTIEPTTYTQALKDPKWHKAMDDEFNASSLPPSIANPLVANGCFVSNAIPMDPLLNTKPASLPKAFTNSIVPVTKPVTIRTVLSIALSMNWPLRQLDVNNVFLQGTLHETVYMVQPSGYTHPQHPNHLCHLKKIHIWAQTSSTCLVLGVRIVCETVTRLPCPML</sequence>
<evidence type="ECO:0000256" key="2">
    <source>
        <dbReference type="ARBA" id="ARBA00022801"/>
    </source>
</evidence>
<evidence type="ECO:0000256" key="4">
    <source>
        <dbReference type="SAM" id="Phobius"/>
    </source>
</evidence>
<dbReference type="PANTHER" id="PTHR42648">
    <property type="entry name" value="TRANSPOSASE, PUTATIVE-RELATED"/>
    <property type="match status" value="1"/>
</dbReference>
<dbReference type="InterPro" id="IPR013103">
    <property type="entry name" value="RVT_2"/>
</dbReference>
<dbReference type="GO" id="GO:0003676">
    <property type="term" value="F:nucleic acid binding"/>
    <property type="evidence" value="ECO:0007669"/>
    <property type="project" value="InterPro"/>
</dbReference>
<gene>
    <name evidence="6" type="ORF">OSB04_028598</name>
</gene>
<dbReference type="GO" id="GO:0016787">
    <property type="term" value="F:hydrolase activity"/>
    <property type="evidence" value="ECO:0007669"/>
    <property type="project" value="UniProtKB-KW"/>
</dbReference>
<feature type="compositionally biased region" description="Low complexity" evidence="3">
    <location>
        <begin position="284"/>
        <end position="305"/>
    </location>
</feature>
<evidence type="ECO:0000256" key="3">
    <source>
        <dbReference type="SAM" id="MobiDB-lite"/>
    </source>
</evidence>
<feature type="compositionally biased region" description="Polar residues" evidence="3">
    <location>
        <begin position="332"/>
        <end position="349"/>
    </location>
</feature>
<dbReference type="InterPro" id="IPR012337">
    <property type="entry name" value="RNaseH-like_sf"/>
</dbReference>
<organism evidence="6 7">
    <name type="scientific">Centaurea solstitialis</name>
    <name type="common">yellow star-thistle</name>
    <dbReference type="NCBI Taxonomy" id="347529"/>
    <lineage>
        <taxon>Eukaryota</taxon>
        <taxon>Viridiplantae</taxon>
        <taxon>Streptophyta</taxon>
        <taxon>Embryophyta</taxon>
        <taxon>Tracheophyta</taxon>
        <taxon>Spermatophyta</taxon>
        <taxon>Magnoliopsida</taxon>
        <taxon>eudicotyledons</taxon>
        <taxon>Gunneridae</taxon>
        <taxon>Pentapetalae</taxon>
        <taxon>asterids</taxon>
        <taxon>campanulids</taxon>
        <taxon>Asterales</taxon>
        <taxon>Asteraceae</taxon>
        <taxon>Carduoideae</taxon>
        <taxon>Cardueae</taxon>
        <taxon>Centaureinae</taxon>
        <taxon>Centaurea</taxon>
    </lineage>
</organism>
<evidence type="ECO:0000259" key="5">
    <source>
        <dbReference type="Pfam" id="PF07727"/>
    </source>
</evidence>
<dbReference type="AlphaFoldDB" id="A0AA38VXW9"/>
<protein>
    <recommendedName>
        <fullName evidence="5">Reverse transcriptase Ty1/copia-type domain-containing protein</fullName>
    </recommendedName>
</protein>
<keyword evidence="7" id="KW-1185">Reference proteome</keyword>
<keyword evidence="4" id="KW-1133">Transmembrane helix</keyword>
<comment type="caution">
    <text evidence="6">The sequence shown here is derived from an EMBL/GenBank/DDBJ whole genome shotgun (WGS) entry which is preliminary data.</text>
</comment>